<name>A0A8J2YL27_9RHOB</name>
<reference evidence="2" key="1">
    <citation type="journal article" date="2014" name="Int. J. Syst. Evol. Microbiol.">
        <title>Complete genome sequence of Corynebacterium casei LMG S-19264T (=DSM 44701T), isolated from a smear-ripened cheese.</title>
        <authorList>
            <consortium name="US DOE Joint Genome Institute (JGI-PGF)"/>
            <person name="Walter F."/>
            <person name="Albersmeier A."/>
            <person name="Kalinowski J."/>
            <person name="Ruckert C."/>
        </authorList>
    </citation>
    <scope>NUCLEOTIDE SEQUENCE</scope>
    <source>
        <strain evidence="2">CCM 7684</strain>
    </source>
</reference>
<protein>
    <submittedName>
        <fullName evidence="2">Uncharacterized protein</fullName>
    </submittedName>
</protein>
<dbReference type="EMBL" id="BMCP01000004">
    <property type="protein sequence ID" value="GGE49821.1"/>
    <property type="molecule type" value="Genomic_DNA"/>
</dbReference>
<comment type="caution">
    <text evidence="2">The sequence shown here is derived from an EMBL/GenBank/DDBJ whole genome shotgun (WGS) entry which is preliminary data.</text>
</comment>
<organism evidence="2 3">
    <name type="scientific">Agaricicola taiwanensis</name>
    <dbReference type="NCBI Taxonomy" id="591372"/>
    <lineage>
        <taxon>Bacteria</taxon>
        <taxon>Pseudomonadati</taxon>
        <taxon>Pseudomonadota</taxon>
        <taxon>Alphaproteobacteria</taxon>
        <taxon>Rhodobacterales</taxon>
        <taxon>Paracoccaceae</taxon>
        <taxon>Agaricicola</taxon>
    </lineage>
</organism>
<dbReference type="RefSeq" id="WP_188410506.1">
    <property type="nucleotide sequence ID" value="NZ_BMCP01000004.1"/>
</dbReference>
<dbReference type="Proteomes" id="UP000602745">
    <property type="component" value="Unassembled WGS sequence"/>
</dbReference>
<gene>
    <name evidence="2" type="ORF">GCM10007276_28690</name>
</gene>
<evidence type="ECO:0000313" key="3">
    <source>
        <dbReference type="Proteomes" id="UP000602745"/>
    </source>
</evidence>
<accession>A0A8J2YL27</accession>
<dbReference type="AlphaFoldDB" id="A0A8J2YL27"/>
<evidence type="ECO:0000313" key="2">
    <source>
        <dbReference type="EMBL" id="GGE49821.1"/>
    </source>
</evidence>
<feature type="transmembrane region" description="Helical" evidence="1">
    <location>
        <begin position="72"/>
        <end position="94"/>
    </location>
</feature>
<feature type="transmembrane region" description="Helical" evidence="1">
    <location>
        <begin position="7"/>
        <end position="25"/>
    </location>
</feature>
<proteinExistence type="predicted"/>
<sequence length="110" mass="12236">MRLVRFLLRLIGTCLIAGGFVALVIDGTRSIADGRLFLTSFGSVLKGIDPSLEETLREAIQTHVAFWLWDPVMVWVLSQPASAVLAVLGALLIVMGRKPRRHRLETFEYA</sequence>
<keyword evidence="3" id="KW-1185">Reference proteome</keyword>
<keyword evidence="1" id="KW-0812">Transmembrane</keyword>
<evidence type="ECO:0000256" key="1">
    <source>
        <dbReference type="SAM" id="Phobius"/>
    </source>
</evidence>
<keyword evidence="1" id="KW-1133">Transmembrane helix</keyword>
<reference evidence="2" key="2">
    <citation type="submission" date="2020-09" db="EMBL/GenBank/DDBJ databases">
        <authorList>
            <person name="Sun Q."/>
            <person name="Sedlacek I."/>
        </authorList>
    </citation>
    <scope>NUCLEOTIDE SEQUENCE</scope>
    <source>
        <strain evidence="2">CCM 7684</strain>
    </source>
</reference>
<keyword evidence="1" id="KW-0472">Membrane</keyword>